<dbReference type="RefSeq" id="WP_253968885.1">
    <property type="nucleotide sequence ID" value="NZ_JAMFTH010000005.1"/>
</dbReference>
<evidence type="ECO:0000313" key="2">
    <source>
        <dbReference type="EMBL" id="MCP8900488.1"/>
    </source>
</evidence>
<feature type="region of interest" description="Disordered" evidence="1">
    <location>
        <begin position="1"/>
        <end position="24"/>
    </location>
</feature>
<organism evidence="2 3">
    <name type="scientific">Gilvimarinus xylanilyticus</name>
    <dbReference type="NCBI Taxonomy" id="2944139"/>
    <lineage>
        <taxon>Bacteria</taxon>
        <taxon>Pseudomonadati</taxon>
        <taxon>Pseudomonadota</taxon>
        <taxon>Gammaproteobacteria</taxon>
        <taxon>Cellvibrionales</taxon>
        <taxon>Cellvibrionaceae</taxon>
        <taxon>Gilvimarinus</taxon>
    </lineage>
</organism>
<keyword evidence="3" id="KW-1185">Reference proteome</keyword>
<evidence type="ECO:0000256" key="1">
    <source>
        <dbReference type="SAM" id="MobiDB-lite"/>
    </source>
</evidence>
<name>A0A9X2I4D7_9GAMM</name>
<reference evidence="2" key="1">
    <citation type="submission" date="2022-05" db="EMBL/GenBank/DDBJ databases">
        <authorList>
            <person name="Sun H.-N."/>
        </authorList>
    </citation>
    <scope>NUCLEOTIDE SEQUENCE</scope>
    <source>
        <strain evidence="2">HB14</strain>
    </source>
</reference>
<dbReference type="EMBL" id="JAMFTH010000005">
    <property type="protein sequence ID" value="MCP8900488.1"/>
    <property type="molecule type" value="Genomic_DNA"/>
</dbReference>
<accession>A0A9X2I4D7</accession>
<dbReference type="Proteomes" id="UP001139319">
    <property type="component" value="Unassembled WGS sequence"/>
</dbReference>
<reference evidence="2" key="2">
    <citation type="submission" date="2023-01" db="EMBL/GenBank/DDBJ databases">
        <title>Gilvimarinus xylanilyticus HB14 isolated from Caulerpa lentillifera aquaculture base in Hainan, China.</title>
        <authorList>
            <person name="Zhang Y.-J."/>
        </authorList>
    </citation>
    <scope>NUCLEOTIDE SEQUENCE</scope>
    <source>
        <strain evidence="2">HB14</strain>
    </source>
</reference>
<protein>
    <submittedName>
        <fullName evidence="2">Uncharacterized protein</fullName>
    </submittedName>
</protein>
<sequence>MLGTKQTENPQSKEIPQTGRQKTTGAAITNRIIQSLSNHLNTGNSAITVDVLRRAQGIDSLCYCQFSWHGSIFAVTGFTAAYITAAKPPHYRGFVIILSTTGALFSLKWLQLRPVFGQITTNHSLANLYNPRKPCG</sequence>
<evidence type="ECO:0000313" key="3">
    <source>
        <dbReference type="Proteomes" id="UP001139319"/>
    </source>
</evidence>
<dbReference type="AlphaFoldDB" id="A0A9X2I4D7"/>
<proteinExistence type="predicted"/>
<gene>
    <name evidence="2" type="ORF">M6D89_14370</name>
</gene>
<comment type="caution">
    <text evidence="2">The sequence shown here is derived from an EMBL/GenBank/DDBJ whole genome shotgun (WGS) entry which is preliminary data.</text>
</comment>